<dbReference type="GO" id="GO:0008422">
    <property type="term" value="F:beta-glucosidase activity"/>
    <property type="evidence" value="ECO:0007669"/>
    <property type="project" value="TreeGrafter"/>
</dbReference>
<dbReference type="InterPro" id="IPR033132">
    <property type="entry name" value="GH_1_N_CS"/>
</dbReference>
<sequence>MTGLKMPKDFLWGGAIAAHQAEGAWDVDGKGVSIADVLTAGNATTPRTITDGVIAGENYPNHHGIYFHDTYKEDLALMAEMGFKAFRTSIAWTRIFPNGDDAEPNEAGLQFYDDMFDEMNRLGIEPVITLNHFEMPYHLVTEYGGWRNRRLIDFFVKYSETVLKRYRNKVKYWITHNEISNQANISEASTVQDFLVWTNSGLRYDETATIAERMADMYQAGHYELVASAKVVQLAHQINPDFQIGAMLNVSPIYPATPLPADMLAAQKAEQLRKWFSDVHIRGAYPSELEALFERTGYRPDITDEDRQILKEGTVDYLSISYYATFAVKAADGKTPALDDPSSIESVKNTLIPASDWGWTIDPEGLRYTLNQLNNLYPNLPIMIVENGFGAYDTVTADGSIHDDYRIAYLSAHIAEAEKATIIDGVNLIGYLSWGPIDIVSAGTGEMSKRYGYIYVDLDDEGHGSGKRLKKDSFNWYQNVIKTQGENL</sequence>
<dbReference type="STRING" id="33968.BMS77_04260"/>
<dbReference type="AlphaFoldDB" id="A0A1X0VF22"/>
<dbReference type="GO" id="GO:0016052">
    <property type="term" value="P:carbohydrate catabolic process"/>
    <property type="evidence" value="ECO:0007669"/>
    <property type="project" value="TreeGrafter"/>
</dbReference>
<dbReference type="PANTHER" id="PTHR10353">
    <property type="entry name" value="GLYCOSYL HYDROLASE"/>
    <property type="match status" value="1"/>
</dbReference>
<dbReference type="NCBIfam" id="NF007154">
    <property type="entry name" value="PRK09589.1"/>
    <property type="match status" value="1"/>
</dbReference>
<dbReference type="SUPFAM" id="SSF51445">
    <property type="entry name" value="(Trans)glycosidases"/>
    <property type="match status" value="1"/>
</dbReference>
<evidence type="ECO:0000256" key="4">
    <source>
        <dbReference type="RuleBase" id="RU003690"/>
    </source>
</evidence>
<dbReference type="PANTHER" id="PTHR10353:SF85">
    <property type="entry name" value="ARYL-PHOSPHO-BETA-D-GLUCOSIDASE BGLA"/>
    <property type="match status" value="1"/>
</dbReference>
<evidence type="ECO:0000313" key="6">
    <source>
        <dbReference type="Proteomes" id="UP000192288"/>
    </source>
</evidence>
<evidence type="ECO:0000256" key="2">
    <source>
        <dbReference type="ARBA" id="ARBA00022801"/>
    </source>
</evidence>
<dbReference type="GO" id="GO:0005829">
    <property type="term" value="C:cytosol"/>
    <property type="evidence" value="ECO:0007669"/>
    <property type="project" value="TreeGrafter"/>
</dbReference>
<organism evidence="5 6">
    <name type="scientific">Leuconostoc pseudomesenteroides</name>
    <dbReference type="NCBI Taxonomy" id="33968"/>
    <lineage>
        <taxon>Bacteria</taxon>
        <taxon>Bacillati</taxon>
        <taxon>Bacillota</taxon>
        <taxon>Bacilli</taxon>
        <taxon>Lactobacillales</taxon>
        <taxon>Lactobacillaceae</taxon>
        <taxon>Leuconostoc</taxon>
    </lineage>
</organism>
<evidence type="ECO:0000313" key="5">
    <source>
        <dbReference type="EMBL" id="ORI98291.1"/>
    </source>
</evidence>
<reference evidence="5 6" key="1">
    <citation type="journal article" date="2017" name="Front. Microbiol.">
        <title>Genomic Characterization of Dairy Associated Leuconostoc Species and Diversity of Leuconostocs in Undefined Mixed Mesophilic Starter Cultures.</title>
        <authorList>
            <person name="Frantzen C.A."/>
            <person name="Kot W."/>
            <person name="Pedersen T.B."/>
            <person name="Ardo Y.M."/>
            <person name="Broadbent J.R."/>
            <person name="Neve H."/>
            <person name="Hansen L.H."/>
            <person name="Dal Bello F."/>
            <person name="Ostlie H.M."/>
            <person name="Kleppen H.P."/>
            <person name="Vogensen F.K."/>
            <person name="Holo H."/>
        </authorList>
    </citation>
    <scope>NUCLEOTIDE SEQUENCE [LARGE SCALE GENOMIC DNA]</scope>
    <source>
        <strain evidence="5 6">LMGCF08</strain>
    </source>
</reference>
<comment type="similarity">
    <text evidence="1 4">Belongs to the glycosyl hydrolase 1 family.</text>
</comment>
<gene>
    <name evidence="5" type="ORF">BMR96_02815</name>
</gene>
<dbReference type="eggNOG" id="COG2723">
    <property type="taxonomic scope" value="Bacteria"/>
</dbReference>
<keyword evidence="2" id="KW-0378">Hydrolase</keyword>
<dbReference type="InterPro" id="IPR017853">
    <property type="entry name" value="GH"/>
</dbReference>
<dbReference type="Pfam" id="PF00232">
    <property type="entry name" value="Glyco_hydro_1"/>
    <property type="match status" value="1"/>
</dbReference>
<protein>
    <submittedName>
        <fullName evidence="5">6-phospho-beta-glucosidase</fullName>
    </submittedName>
</protein>
<evidence type="ECO:0000256" key="1">
    <source>
        <dbReference type="ARBA" id="ARBA00010838"/>
    </source>
</evidence>
<dbReference type="InterPro" id="IPR001360">
    <property type="entry name" value="Glyco_hydro_1"/>
</dbReference>
<name>A0A1X0VF22_LEUPS</name>
<comment type="caution">
    <text evidence="5">The sequence shown here is derived from an EMBL/GenBank/DDBJ whole genome shotgun (WGS) entry which is preliminary data.</text>
</comment>
<dbReference type="RefSeq" id="WP_080519131.1">
    <property type="nucleotide sequence ID" value="NZ_MPLS01000006.1"/>
</dbReference>
<proteinExistence type="inferred from homology"/>
<evidence type="ECO:0000256" key="3">
    <source>
        <dbReference type="ARBA" id="ARBA00023295"/>
    </source>
</evidence>
<dbReference type="FunFam" id="3.20.20.80:FF:000004">
    <property type="entry name" value="Beta-glucosidase 6-phospho-beta-glucosidase"/>
    <property type="match status" value="1"/>
</dbReference>
<keyword evidence="3" id="KW-0326">Glycosidase</keyword>
<dbReference type="Proteomes" id="UP000192288">
    <property type="component" value="Unassembled WGS sequence"/>
</dbReference>
<dbReference type="EMBL" id="MPLS01000006">
    <property type="protein sequence ID" value="ORI98291.1"/>
    <property type="molecule type" value="Genomic_DNA"/>
</dbReference>
<accession>A0A1X0VF22</accession>
<dbReference type="PRINTS" id="PR00131">
    <property type="entry name" value="GLHYDRLASE1"/>
</dbReference>
<dbReference type="PROSITE" id="PS00653">
    <property type="entry name" value="GLYCOSYL_HYDROL_F1_2"/>
    <property type="match status" value="1"/>
</dbReference>
<dbReference type="Gene3D" id="3.20.20.80">
    <property type="entry name" value="Glycosidases"/>
    <property type="match status" value="1"/>
</dbReference>